<comment type="caution">
    <text evidence="2">The sequence shown here is derived from an EMBL/GenBank/DDBJ whole genome shotgun (WGS) entry which is preliminary data.</text>
</comment>
<reference evidence="2 3" key="1">
    <citation type="submission" date="2020-08" db="EMBL/GenBank/DDBJ databases">
        <title>Genomic Encyclopedia of Type Strains, Phase IV (KMG-IV): sequencing the most valuable type-strain genomes for metagenomic binning, comparative biology and taxonomic classification.</title>
        <authorList>
            <person name="Goeker M."/>
        </authorList>
    </citation>
    <scope>NUCLEOTIDE SEQUENCE [LARGE SCALE GENOMIC DNA]</scope>
    <source>
        <strain evidence="2 3">DSM 23447</strain>
    </source>
</reference>
<dbReference type="RefSeq" id="WP_246349666.1">
    <property type="nucleotide sequence ID" value="NZ_JACIEW010000008.1"/>
</dbReference>
<feature type="transmembrane region" description="Helical" evidence="1">
    <location>
        <begin position="92"/>
        <end position="113"/>
    </location>
</feature>
<dbReference type="AlphaFoldDB" id="A0A7W6IPP8"/>
<accession>A0A7W6IPP8</accession>
<feature type="transmembrane region" description="Helical" evidence="1">
    <location>
        <begin position="60"/>
        <end position="80"/>
    </location>
</feature>
<evidence type="ECO:0000313" key="3">
    <source>
        <dbReference type="Proteomes" id="UP000547011"/>
    </source>
</evidence>
<feature type="transmembrane region" description="Helical" evidence="1">
    <location>
        <begin position="20"/>
        <end position="40"/>
    </location>
</feature>
<evidence type="ECO:0000313" key="2">
    <source>
        <dbReference type="EMBL" id="MBB4053460.1"/>
    </source>
</evidence>
<organism evidence="2 3">
    <name type="scientific">Devosia subaequoris</name>
    <dbReference type="NCBI Taxonomy" id="395930"/>
    <lineage>
        <taxon>Bacteria</taxon>
        <taxon>Pseudomonadati</taxon>
        <taxon>Pseudomonadota</taxon>
        <taxon>Alphaproteobacteria</taxon>
        <taxon>Hyphomicrobiales</taxon>
        <taxon>Devosiaceae</taxon>
        <taxon>Devosia</taxon>
    </lineage>
</organism>
<protein>
    <submittedName>
        <fullName evidence="2">Uncharacterized protein</fullName>
    </submittedName>
</protein>
<dbReference type="EMBL" id="JACIEW010000008">
    <property type="protein sequence ID" value="MBB4053460.1"/>
    <property type="molecule type" value="Genomic_DNA"/>
</dbReference>
<feature type="transmembrane region" description="Helical" evidence="1">
    <location>
        <begin position="119"/>
        <end position="140"/>
    </location>
</feature>
<name>A0A7W6IPP8_9HYPH</name>
<keyword evidence="1" id="KW-1133">Transmembrane helix</keyword>
<keyword evidence="1" id="KW-0472">Membrane</keyword>
<keyword evidence="1" id="KW-0812">Transmembrane</keyword>
<evidence type="ECO:0000256" key="1">
    <source>
        <dbReference type="SAM" id="Phobius"/>
    </source>
</evidence>
<keyword evidence="3" id="KW-1185">Reference proteome</keyword>
<gene>
    <name evidence="2" type="ORF">GGR20_003120</name>
</gene>
<proteinExistence type="predicted"/>
<dbReference type="Proteomes" id="UP000547011">
    <property type="component" value="Unassembled WGS sequence"/>
</dbReference>
<sequence length="150" mass="16296">MSETVVLPTQRGQRPRNNGFVIPLLVLPFFIYNVVVFLLFGGNPTNWGAGLFSIPMPSGMPWAISAGDFLLVIGIILLFFEVLKSTNTARSSIIEHMLSMVVFVAFLVEFLLVGAASSSVFFLLMVMSLIDVVAGFTVSITSASRDVSMN</sequence>